<dbReference type="InterPro" id="IPR011494">
    <property type="entry name" value="HIRA-like_C"/>
</dbReference>
<evidence type="ECO:0000256" key="10">
    <source>
        <dbReference type="ARBA" id="ARBA00023242"/>
    </source>
</evidence>
<evidence type="ECO:0000256" key="5">
    <source>
        <dbReference type="ARBA" id="ARBA00022574"/>
    </source>
</evidence>
<dbReference type="InterPro" id="IPR001680">
    <property type="entry name" value="WD40_rpt"/>
</dbReference>
<dbReference type="PROSITE" id="PS50082">
    <property type="entry name" value="WD_REPEATS_2"/>
    <property type="match status" value="4"/>
</dbReference>
<keyword evidence="9 12" id="KW-0804">Transcription</keyword>
<dbReference type="PANTHER" id="PTHR13831">
    <property type="entry name" value="MEMBER OF THE HIR1 FAMILY OF WD-REPEAT PROTEINS"/>
    <property type="match status" value="1"/>
</dbReference>
<sequence>MRLVKPAWLEHRDEHRQFEIYSVAVSPDGSRLATGGLDGKVRLWSTKAIAGGPDYKGPKQLCSMSTHTGAVTVVRFSPNGRYLASGSDDRIALIWELDATRAPRQEFGQQGEKDTEAWTARKRLIGHDNDIQDLAWSPDSSLLVTVGLDSAIIVWSGTTFEKLKRIDSHQSHVKGISFDPANKYFVTCGDDRTARIIRYARTSPTELTFSVEYVVEAPFKNSPISTYFRRCSWSPNGEHIACSNATNGPVSTVSIINRGDWDSDISLVGHEGATEVAQFSPKLYVANQGDDVKDAMSVVASSGQDRTLAIWNTANPRPLLVAHNVSLKAISDLAWAPDGLTLYVASLDGSILAAIFDGGDFGWPVSAEVVQQQLSRYGGQTSDMDMIESVEQLEVAEKLAQDENGTSQPKPEEKTPVPVEISAPVSATPPPAPEISHPPVVATKSAEKPVNVLPVRKQKVTVTKDGKKRVAPMLVTEEPTVGHVATAPAAPAPQLAPEFSRPTQALPRGGVSSLVIGTKRKSEEDGAAPPAKKPKEDASFIRPAVISPAATVSNVRLATPKVYTHLNFGGQSVFEARNGDVHDPARLTVTHNGRVIFVDYIPGHAHLLTGSADTFWAASTDDGIIHILSPVGTRIIPPIALGSSLTILEANKSFLVAITSTGMVHSWDISKQRALFPPVSVAPVLDTASKYAENGLLKAPSITQCLITDQGHIVIALSSGACYSYSSDLMAWCRISEPFWAYGSQYWDSTGFATLFDHTATGPISLAERRTNDEALVRAGARGKQLQRMAKNRMLQDGYQGFEDVVSIAHLESRIVSAAMIESTSELKRFVDMYVRRLAEDGIRDKLNFLFKFLNSEGNWGGADKKELLSTALKTATAHRSVQNLVLEYTESV</sequence>
<dbReference type="GO" id="GO:0005634">
    <property type="term" value="C:nucleus"/>
    <property type="evidence" value="ECO:0007669"/>
    <property type="project" value="UniProtKB-SubCell"/>
</dbReference>
<dbReference type="InterPro" id="IPR019775">
    <property type="entry name" value="WD40_repeat_CS"/>
</dbReference>
<comment type="caution">
    <text evidence="15">The sequence shown here is derived from an EMBL/GenBank/DDBJ whole genome shotgun (WGS) entry which is preliminary data.</text>
</comment>
<organism evidence="15 16">
    <name type="scientific">Wickerhamiella sorbophila</name>
    <dbReference type="NCBI Taxonomy" id="45607"/>
    <lineage>
        <taxon>Eukaryota</taxon>
        <taxon>Fungi</taxon>
        <taxon>Dikarya</taxon>
        <taxon>Ascomycota</taxon>
        <taxon>Saccharomycotina</taxon>
        <taxon>Dipodascomycetes</taxon>
        <taxon>Dipodascales</taxon>
        <taxon>Trichomonascaceae</taxon>
        <taxon>Wickerhamiella</taxon>
    </lineage>
</organism>
<evidence type="ECO:0000256" key="12">
    <source>
        <dbReference type="RuleBase" id="RU364014"/>
    </source>
</evidence>
<dbReference type="InterPro" id="IPR019015">
    <property type="entry name" value="HIRA_B_motif"/>
</dbReference>
<dbReference type="PROSITE" id="PS00678">
    <property type="entry name" value="WD_REPEATS_1"/>
    <property type="match status" value="1"/>
</dbReference>
<dbReference type="SUPFAM" id="SSF82171">
    <property type="entry name" value="DPP6 N-terminal domain-like"/>
    <property type="match status" value="1"/>
</dbReference>
<dbReference type="SUPFAM" id="SSF50978">
    <property type="entry name" value="WD40 repeat-like"/>
    <property type="match status" value="1"/>
</dbReference>
<proteinExistence type="inferred from homology"/>
<dbReference type="GO" id="GO:0031491">
    <property type="term" value="F:nucleosome binding"/>
    <property type="evidence" value="ECO:0007669"/>
    <property type="project" value="TreeGrafter"/>
</dbReference>
<keyword evidence="10 12" id="KW-0539">Nucleus</keyword>
<dbReference type="RefSeq" id="XP_024665166.1">
    <property type="nucleotide sequence ID" value="XM_024809398.1"/>
</dbReference>
<dbReference type="PROSITE" id="PS50294">
    <property type="entry name" value="WD_REPEATS_REGION"/>
    <property type="match status" value="3"/>
</dbReference>
<comment type="function">
    <text evidence="1 12">Required for replication-independent chromatin assembly and for the periodic repression of histone gene transcription during the cell cycle.</text>
</comment>
<dbReference type="GO" id="GO:0006355">
    <property type="term" value="P:regulation of DNA-templated transcription"/>
    <property type="evidence" value="ECO:0007669"/>
    <property type="project" value="InterPro"/>
</dbReference>
<dbReference type="PANTHER" id="PTHR13831:SF0">
    <property type="entry name" value="PROTEIN HIRA"/>
    <property type="match status" value="1"/>
</dbReference>
<keyword evidence="6 12" id="KW-0677">Repeat</keyword>
<dbReference type="CDD" id="cd00200">
    <property type="entry name" value="WD40"/>
    <property type="match status" value="1"/>
</dbReference>
<evidence type="ECO:0000256" key="9">
    <source>
        <dbReference type="ARBA" id="ARBA00023163"/>
    </source>
</evidence>
<dbReference type="OrthoDB" id="1741719at2759"/>
<dbReference type="SMART" id="SM00320">
    <property type="entry name" value="WD40"/>
    <property type="match status" value="6"/>
</dbReference>
<dbReference type="Pfam" id="PF24105">
    <property type="entry name" value="Beta-prop_CAF1B_HIR1"/>
    <property type="match status" value="1"/>
</dbReference>
<dbReference type="GO" id="GO:0006351">
    <property type="term" value="P:DNA-templated transcription"/>
    <property type="evidence" value="ECO:0007669"/>
    <property type="project" value="InterPro"/>
</dbReference>
<evidence type="ECO:0000259" key="13">
    <source>
        <dbReference type="Pfam" id="PF07569"/>
    </source>
</evidence>
<evidence type="ECO:0000256" key="4">
    <source>
        <dbReference type="ARBA" id="ARBA00022491"/>
    </source>
</evidence>
<evidence type="ECO:0000256" key="6">
    <source>
        <dbReference type="ARBA" id="ARBA00022737"/>
    </source>
</evidence>
<comment type="subcellular location">
    <subcellularLocation>
        <location evidence="2 12">Nucleus</location>
    </subcellularLocation>
</comment>
<protein>
    <recommendedName>
        <fullName evidence="12">Protein HIR</fullName>
    </recommendedName>
</protein>
<keyword evidence="16" id="KW-1185">Reference proteome</keyword>
<gene>
    <name evidence="15" type="ORF">B9G98_02841</name>
</gene>
<feature type="repeat" description="WD" evidence="11">
    <location>
        <begin position="166"/>
        <end position="196"/>
    </location>
</feature>
<feature type="repeat" description="WD" evidence="11">
    <location>
        <begin position="124"/>
        <end position="165"/>
    </location>
</feature>
<evidence type="ECO:0000256" key="8">
    <source>
        <dbReference type="ARBA" id="ARBA00023015"/>
    </source>
</evidence>
<evidence type="ECO:0000313" key="16">
    <source>
        <dbReference type="Proteomes" id="UP000238350"/>
    </source>
</evidence>
<keyword evidence="7 12" id="KW-0156">Chromatin regulator</keyword>
<evidence type="ECO:0000313" key="15">
    <source>
        <dbReference type="EMBL" id="PRT55221.1"/>
    </source>
</evidence>
<dbReference type="STRING" id="45607.A0A2T0FJQ7"/>
<comment type="similarity">
    <text evidence="3 12">Belongs to the WD repeat HIR1 family.</text>
</comment>
<evidence type="ECO:0000259" key="14">
    <source>
        <dbReference type="Pfam" id="PF24105"/>
    </source>
</evidence>
<keyword evidence="4 12" id="KW-0678">Repressor</keyword>
<evidence type="ECO:0000256" key="1">
    <source>
        <dbReference type="ARBA" id="ARBA00002677"/>
    </source>
</evidence>
<evidence type="ECO:0000256" key="7">
    <source>
        <dbReference type="ARBA" id="ARBA00022853"/>
    </source>
</evidence>
<evidence type="ECO:0000256" key="2">
    <source>
        <dbReference type="ARBA" id="ARBA00004123"/>
    </source>
</evidence>
<dbReference type="InterPro" id="IPR055410">
    <property type="entry name" value="Beta-prop_CAF1B_HIR1"/>
</dbReference>
<dbReference type="InterPro" id="IPR015943">
    <property type="entry name" value="WD40/YVTN_repeat-like_dom_sf"/>
</dbReference>
<name>A0A2T0FJQ7_9ASCO</name>
<dbReference type="InterPro" id="IPR036322">
    <property type="entry name" value="WD40_repeat_dom_sf"/>
</dbReference>
<evidence type="ECO:0000256" key="3">
    <source>
        <dbReference type="ARBA" id="ARBA00007306"/>
    </source>
</evidence>
<dbReference type="GO" id="GO:0000417">
    <property type="term" value="C:HIR complex"/>
    <property type="evidence" value="ECO:0007669"/>
    <property type="project" value="TreeGrafter"/>
</dbReference>
<dbReference type="GO" id="GO:0006338">
    <property type="term" value="P:chromatin remodeling"/>
    <property type="evidence" value="ECO:0007669"/>
    <property type="project" value="InterPro"/>
</dbReference>
<dbReference type="Pfam" id="PF07569">
    <property type="entry name" value="Hira"/>
    <property type="match status" value="1"/>
</dbReference>
<dbReference type="GO" id="GO:0000785">
    <property type="term" value="C:chromatin"/>
    <property type="evidence" value="ECO:0007669"/>
    <property type="project" value="TreeGrafter"/>
</dbReference>
<feature type="domain" description="CAF1B/HIR1 beta-propeller" evidence="14">
    <location>
        <begin position="28"/>
        <end position="355"/>
    </location>
</feature>
<accession>A0A2T0FJQ7</accession>
<dbReference type="Gene3D" id="2.130.10.10">
    <property type="entry name" value="YVTN repeat-like/Quinoprotein amine dehydrogenase"/>
    <property type="match status" value="2"/>
</dbReference>
<dbReference type="Proteomes" id="UP000238350">
    <property type="component" value="Unassembled WGS sequence"/>
</dbReference>
<dbReference type="Pfam" id="PF09453">
    <property type="entry name" value="HIRA_B"/>
    <property type="match status" value="1"/>
</dbReference>
<dbReference type="EMBL" id="NDIQ01000021">
    <property type="protein sequence ID" value="PRT55221.1"/>
    <property type="molecule type" value="Genomic_DNA"/>
</dbReference>
<feature type="domain" description="Protein HIRA-like C-terminal" evidence="13">
    <location>
        <begin position="632"/>
        <end position="852"/>
    </location>
</feature>
<dbReference type="AlphaFoldDB" id="A0A2T0FJQ7"/>
<keyword evidence="8 12" id="KW-0805">Transcription regulation</keyword>
<dbReference type="InterPro" id="IPR031120">
    <property type="entry name" value="HIR1-like"/>
</dbReference>
<keyword evidence="5 11" id="KW-0853">WD repeat</keyword>
<dbReference type="GeneID" id="36516589"/>
<feature type="repeat" description="WD" evidence="11">
    <location>
        <begin position="64"/>
        <end position="105"/>
    </location>
</feature>
<dbReference type="FunFam" id="2.130.10.10:FF:001073">
    <property type="entry name" value="Protein HIR"/>
    <property type="match status" value="1"/>
</dbReference>
<evidence type="ECO:0000256" key="11">
    <source>
        <dbReference type="PROSITE-ProRule" id="PRU00221"/>
    </source>
</evidence>
<reference evidence="15 16" key="1">
    <citation type="submission" date="2017-04" db="EMBL/GenBank/DDBJ databases">
        <title>Genome sequencing of [Candida] sorbophila.</title>
        <authorList>
            <person name="Ahn J.O."/>
        </authorList>
    </citation>
    <scope>NUCLEOTIDE SEQUENCE [LARGE SCALE GENOMIC DNA]</scope>
    <source>
        <strain evidence="15 16">DS02</strain>
    </source>
</reference>
<feature type="repeat" description="WD" evidence="11">
    <location>
        <begin position="20"/>
        <end position="45"/>
    </location>
</feature>